<evidence type="ECO:0000313" key="2">
    <source>
        <dbReference type="EMBL" id="KKK53008.1"/>
    </source>
</evidence>
<feature type="region of interest" description="Disordered" evidence="1">
    <location>
        <begin position="43"/>
        <end position="73"/>
    </location>
</feature>
<dbReference type="AlphaFoldDB" id="A0A0F8W8R6"/>
<gene>
    <name evidence="2" type="ORF">LCGC14_3099080</name>
</gene>
<accession>A0A0F8W8R6</accession>
<organism evidence="2">
    <name type="scientific">marine sediment metagenome</name>
    <dbReference type="NCBI Taxonomy" id="412755"/>
    <lineage>
        <taxon>unclassified sequences</taxon>
        <taxon>metagenomes</taxon>
        <taxon>ecological metagenomes</taxon>
    </lineage>
</organism>
<feature type="non-terminal residue" evidence="2">
    <location>
        <position position="73"/>
    </location>
</feature>
<protein>
    <submittedName>
        <fullName evidence="2">Uncharacterized protein</fullName>
    </submittedName>
</protein>
<name>A0A0F8W8R6_9ZZZZ</name>
<dbReference type="EMBL" id="LAZR01066723">
    <property type="protein sequence ID" value="KKK53008.1"/>
    <property type="molecule type" value="Genomic_DNA"/>
</dbReference>
<feature type="compositionally biased region" description="Polar residues" evidence="1">
    <location>
        <begin position="64"/>
        <end position="73"/>
    </location>
</feature>
<reference evidence="2" key="1">
    <citation type="journal article" date="2015" name="Nature">
        <title>Complex archaea that bridge the gap between prokaryotes and eukaryotes.</title>
        <authorList>
            <person name="Spang A."/>
            <person name="Saw J.H."/>
            <person name="Jorgensen S.L."/>
            <person name="Zaremba-Niedzwiedzka K."/>
            <person name="Martijn J."/>
            <person name="Lind A.E."/>
            <person name="van Eijk R."/>
            <person name="Schleper C."/>
            <person name="Guy L."/>
            <person name="Ettema T.J."/>
        </authorList>
    </citation>
    <scope>NUCLEOTIDE SEQUENCE</scope>
</reference>
<evidence type="ECO:0000256" key="1">
    <source>
        <dbReference type="SAM" id="MobiDB-lite"/>
    </source>
</evidence>
<comment type="caution">
    <text evidence="2">The sequence shown here is derived from an EMBL/GenBank/DDBJ whole genome shotgun (WGS) entry which is preliminary data.</text>
</comment>
<proteinExistence type="predicted"/>
<sequence>MDWLAFVSNIINKVPIERVLIPRPDHTKALGEFAATMTAPVVQNKVPPEQKAAPTPTPQEPEIASNQEAVATA</sequence>